<feature type="transmembrane region" description="Helical" evidence="8">
    <location>
        <begin position="268"/>
        <end position="289"/>
    </location>
</feature>
<dbReference type="InterPro" id="IPR000515">
    <property type="entry name" value="MetI-like"/>
</dbReference>
<feature type="transmembrane region" description="Helical" evidence="8">
    <location>
        <begin position="221"/>
        <end position="247"/>
    </location>
</feature>
<dbReference type="PANTHER" id="PTHR30614:SF41">
    <property type="entry name" value="INNER MEMBRANE AMINO-ACID ABC TRANSPORTER PERMEASE PROTEIN YHDY"/>
    <property type="match status" value="1"/>
</dbReference>
<dbReference type="GO" id="GO:0043190">
    <property type="term" value="C:ATP-binding cassette (ABC) transporter complex"/>
    <property type="evidence" value="ECO:0007669"/>
    <property type="project" value="InterPro"/>
</dbReference>
<keyword evidence="6 8" id="KW-1133">Transmembrane helix</keyword>
<dbReference type="PROSITE" id="PS50928">
    <property type="entry name" value="ABC_TM1"/>
    <property type="match status" value="1"/>
</dbReference>
<dbReference type="InterPro" id="IPR010065">
    <property type="entry name" value="AA_ABC_transptr_permease_3TM"/>
</dbReference>
<evidence type="ECO:0000313" key="10">
    <source>
        <dbReference type="EMBL" id="MDQ0316337.1"/>
    </source>
</evidence>
<sequence>MASSVAYVRTEPAATLPPPIRVGGVVGWIRENLFSGLGNTVLTLLALYVIWVTVPPIIEFLFVDAVWEGSDREACVGPNVGACWAFVEARFPQYIYGRYPIEERWRVDIVFALLAIGLIPMAIPRAPFKRANAVFLLVVLPVVSLILLNGGDFDVWLSWWIMLAVGLAIAEAIVFLPALLGAVPFSDRLRPALVAMVPFAVLAAVFVVLSIDFGLMEVETALWGGLLVTLVVALCGIAASLPIGILLALGRRSDLPLVRLFSVIFIEFWRGVPLITILFMSSVMLPLFLPDDVSFDKLLRALIGVAMFASAYMAEVVRGGLQAMPKGQYEGADALGLGHWQKMQLIILPQALKHVIPGIVNTFIGLFKDTSLILIVGLFDLLGMVKLSLVDPKWASPVTPATGYIFAGFVFWLFCFGMSRYSIFIERRLDRSGR</sequence>
<keyword evidence="4" id="KW-1003">Cell membrane</keyword>
<dbReference type="PANTHER" id="PTHR30614">
    <property type="entry name" value="MEMBRANE COMPONENT OF AMINO ACID ABC TRANSPORTER"/>
    <property type="match status" value="1"/>
</dbReference>
<feature type="transmembrane region" description="Helical" evidence="8">
    <location>
        <begin position="105"/>
        <end position="124"/>
    </location>
</feature>
<keyword evidence="5 8" id="KW-0812">Transmembrane</keyword>
<evidence type="ECO:0000256" key="4">
    <source>
        <dbReference type="ARBA" id="ARBA00022475"/>
    </source>
</evidence>
<comment type="similarity">
    <text evidence="2">Belongs to the binding-protein-dependent transport system permease family. HisMQ subfamily.</text>
</comment>
<evidence type="ECO:0000256" key="3">
    <source>
        <dbReference type="ARBA" id="ARBA00022448"/>
    </source>
</evidence>
<evidence type="ECO:0000259" key="9">
    <source>
        <dbReference type="PROSITE" id="PS50928"/>
    </source>
</evidence>
<dbReference type="SUPFAM" id="SSF161098">
    <property type="entry name" value="MetI-like"/>
    <property type="match status" value="1"/>
</dbReference>
<dbReference type="Pfam" id="PF00528">
    <property type="entry name" value="BPD_transp_1"/>
    <property type="match status" value="1"/>
</dbReference>
<evidence type="ECO:0000256" key="1">
    <source>
        <dbReference type="ARBA" id="ARBA00004429"/>
    </source>
</evidence>
<organism evidence="10 11">
    <name type="scientific">Amorphus orientalis</name>
    <dbReference type="NCBI Taxonomy" id="649198"/>
    <lineage>
        <taxon>Bacteria</taxon>
        <taxon>Pseudomonadati</taxon>
        <taxon>Pseudomonadota</taxon>
        <taxon>Alphaproteobacteria</taxon>
        <taxon>Hyphomicrobiales</taxon>
        <taxon>Amorphaceae</taxon>
        <taxon>Amorphus</taxon>
    </lineage>
</organism>
<feature type="transmembrane region" description="Helical" evidence="8">
    <location>
        <begin position="401"/>
        <end position="424"/>
    </location>
</feature>
<feature type="domain" description="ABC transmembrane type-1" evidence="9">
    <location>
        <begin position="226"/>
        <end position="415"/>
    </location>
</feature>
<evidence type="ECO:0000256" key="8">
    <source>
        <dbReference type="RuleBase" id="RU363032"/>
    </source>
</evidence>
<evidence type="ECO:0000256" key="2">
    <source>
        <dbReference type="ARBA" id="ARBA00010072"/>
    </source>
</evidence>
<dbReference type="CDD" id="cd06261">
    <property type="entry name" value="TM_PBP2"/>
    <property type="match status" value="1"/>
</dbReference>
<gene>
    <name evidence="10" type="ORF">J2S73_002794</name>
</gene>
<proteinExistence type="inferred from homology"/>
<dbReference type="InterPro" id="IPR043429">
    <property type="entry name" value="ArtM/GltK/GlnP/TcyL/YhdX-like"/>
</dbReference>
<dbReference type="GO" id="GO:0006865">
    <property type="term" value="P:amino acid transport"/>
    <property type="evidence" value="ECO:0007669"/>
    <property type="project" value="TreeGrafter"/>
</dbReference>
<keyword evidence="7 8" id="KW-0472">Membrane</keyword>
<accession>A0AAE3VQ93</accession>
<evidence type="ECO:0000256" key="6">
    <source>
        <dbReference type="ARBA" id="ARBA00022989"/>
    </source>
</evidence>
<keyword evidence="3 8" id="KW-0813">Transport</keyword>
<evidence type="ECO:0000313" key="11">
    <source>
        <dbReference type="Proteomes" id="UP001229244"/>
    </source>
</evidence>
<protein>
    <submittedName>
        <fullName evidence="10">General L-amino acid transport system permease protein</fullName>
    </submittedName>
</protein>
<feature type="transmembrane region" description="Helical" evidence="8">
    <location>
        <begin position="192"/>
        <end position="215"/>
    </location>
</feature>
<dbReference type="InterPro" id="IPR035906">
    <property type="entry name" value="MetI-like_sf"/>
</dbReference>
<feature type="transmembrane region" description="Helical" evidence="8">
    <location>
        <begin position="37"/>
        <end position="58"/>
    </location>
</feature>
<dbReference type="AlphaFoldDB" id="A0AAE3VQ93"/>
<reference evidence="10" key="1">
    <citation type="submission" date="2023-07" db="EMBL/GenBank/DDBJ databases">
        <title>Genomic Encyclopedia of Type Strains, Phase IV (KMG-IV): sequencing the most valuable type-strain genomes for metagenomic binning, comparative biology and taxonomic classification.</title>
        <authorList>
            <person name="Goeker M."/>
        </authorList>
    </citation>
    <scope>NUCLEOTIDE SEQUENCE</scope>
    <source>
        <strain evidence="10">DSM 21202</strain>
    </source>
</reference>
<dbReference type="Gene3D" id="1.10.3720.10">
    <property type="entry name" value="MetI-like"/>
    <property type="match status" value="1"/>
</dbReference>
<comment type="caution">
    <text evidence="10">The sequence shown here is derived from an EMBL/GenBank/DDBJ whole genome shotgun (WGS) entry which is preliminary data.</text>
</comment>
<evidence type="ECO:0000256" key="7">
    <source>
        <dbReference type="ARBA" id="ARBA00023136"/>
    </source>
</evidence>
<dbReference type="Proteomes" id="UP001229244">
    <property type="component" value="Unassembled WGS sequence"/>
</dbReference>
<feature type="transmembrane region" description="Helical" evidence="8">
    <location>
        <begin position="131"/>
        <end position="151"/>
    </location>
</feature>
<dbReference type="NCBIfam" id="TIGR01726">
    <property type="entry name" value="HEQRo_perm_3TM"/>
    <property type="match status" value="1"/>
</dbReference>
<name>A0AAE3VQ93_9HYPH</name>
<keyword evidence="11" id="KW-1185">Reference proteome</keyword>
<dbReference type="EMBL" id="JAUSUL010000002">
    <property type="protein sequence ID" value="MDQ0316337.1"/>
    <property type="molecule type" value="Genomic_DNA"/>
</dbReference>
<dbReference type="RefSeq" id="WP_306886161.1">
    <property type="nucleotide sequence ID" value="NZ_JAUSUL010000002.1"/>
</dbReference>
<feature type="transmembrane region" description="Helical" evidence="8">
    <location>
        <begin position="157"/>
        <end position="180"/>
    </location>
</feature>
<dbReference type="GO" id="GO:0022857">
    <property type="term" value="F:transmembrane transporter activity"/>
    <property type="evidence" value="ECO:0007669"/>
    <property type="project" value="InterPro"/>
</dbReference>
<feature type="transmembrane region" description="Helical" evidence="8">
    <location>
        <begin position="301"/>
        <end position="321"/>
    </location>
</feature>
<evidence type="ECO:0000256" key="5">
    <source>
        <dbReference type="ARBA" id="ARBA00022692"/>
    </source>
</evidence>
<comment type="subcellular location">
    <subcellularLocation>
        <location evidence="1">Cell inner membrane</location>
        <topology evidence="1">Multi-pass membrane protein</topology>
    </subcellularLocation>
    <subcellularLocation>
        <location evidence="8">Cell membrane</location>
        <topology evidence="8">Multi-pass membrane protein</topology>
    </subcellularLocation>
</comment>